<name>A0A2Z5G966_9BACT</name>
<dbReference type="AlphaFoldDB" id="A0A2Z5G966"/>
<dbReference type="KEGG" id="abas:ACPOL_6292"/>
<dbReference type="Proteomes" id="UP000253606">
    <property type="component" value="Chromosome"/>
</dbReference>
<organism evidence="1 2">
    <name type="scientific">Acidisarcina polymorpha</name>
    <dbReference type="NCBI Taxonomy" id="2211140"/>
    <lineage>
        <taxon>Bacteria</taxon>
        <taxon>Pseudomonadati</taxon>
        <taxon>Acidobacteriota</taxon>
        <taxon>Terriglobia</taxon>
        <taxon>Terriglobales</taxon>
        <taxon>Acidobacteriaceae</taxon>
        <taxon>Acidisarcina</taxon>
    </lineage>
</organism>
<keyword evidence="2" id="KW-1185">Reference proteome</keyword>
<accession>A0A2Z5G966</accession>
<gene>
    <name evidence="1" type="ORF">ACPOL_6292</name>
</gene>
<dbReference type="EMBL" id="CP030840">
    <property type="protein sequence ID" value="AXC15528.1"/>
    <property type="molecule type" value="Genomic_DNA"/>
</dbReference>
<evidence type="ECO:0000313" key="1">
    <source>
        <dbReference type="EMBL" id="AXC15528.1"/>
    </source>
</evidence>
<sequence>MGRKNPASTAFHAQQRSTQISLTTMERLPKRVSAISLAGPLGLAELAGVRAI</sequence>
<protein>
    <submittedName>
        <fullName evidence="1">Uncharacterized protein</fullName>
    </submittedName>
</protein>
<evidence type="ECO:0000313" key="2">
    <source>
        <dbReference type="Proteomes" id="UP000253606"/>
    </source>
</evidence>
<proteinExistence type="predicted"/>
<reference evidence="1 2" key="1">
    <citation type="journal article" date="2018" name="Front. Microbiol.">
        <title>Hydrolytic Capabilities as a Key to Environmental Success: Chitinolytic and Cellulolytic Acidobacteria From Acidic Sub-arctic Soils and Boreal Peatlands.</title>
        <authorList>
            <person name="Belova S.E."/>
            <person name="Ravin N.V."/>
            <person name="Pankratov T.A."/>
            <person name="Rakitin A.L."/>
            <person name="Ivanova A.A."/>
            <person name="Beletsky A.V."/>
            <person name="Mardanov A.V."/>
            <person name="Sinninghe Damste J.S."/>
            <person name="Dedysh S.N."/>
        </authorList>
    </citation>
    <scope>NUCLEOTIDE SEQUENCE [LARGE SCALE GENOMIC DNA]</scope>
    <source>
        <strain evidence="1 2">SBC82</strain>
    </source>
</reference>